<dbReference type="Proteomes" id="UP000284375">
    <property type="component" value="Unassembled WGS sequence"/>
</dbReference>
<keyword evidence="2" id="KW-1133">Transmembrane helix</keyword>
<dbReference type="AlphaFoldDB" id="A0A423WIN6"/>
<dbReference type="EMBL" id="LJZO01000003">
    <property type="protein sequence ID" value="ROW03216.1"/>
    <property type="molecule type" value="Genomic_DNA"/>
</dbReference>
<accession>A0A423WIN6</accession>
<feature type="transmembrane region" description="Helical" evidence="2">
    <location>
        <begin position="59"/>
        <end position="80"/>
    </location>
</feature>
<evidence type="ECO:0000313" key="3">
    <source>
        <dbReference type="EMBL" id="ROW03216.1"/>
    </source>
</evidence>
<feature type="region of interest" description="Disordered" evidence="1">
    <location>
        <begin position="203"/>
        <end position="242"/>
    </location>
</feature>
<name>A0A423WIN6_CYTCH</name>
<dbReference type="OrthoDB" id="4940902at2759"/>
<feature type="compositionally biased region" description="Polar residues" evidence="1">
    <location>
        <begin position="222"/>
        <end position="241"/>
    </location>
</feature>
<feature type="region of interest" description="Disordered" evidence="1">
    <location>
        <begin position="256"/>
        <end position="294"/>
    </location>
</feature>
<proteinExistence type="predicted"/>
<keyword evidence="2" id="KW-0812">Transmembrane</keyword>
<keyword evidence="2" id="KW-0472">Membrane</keyword>
<keyword evidence="4" id="KW-1185">Reference proteome</keyword>
<sequence length="346" mass="37130">MDEKALPPRPKRFNAVGFCLTAIRIWQWSSSFFAYASFSLLYDHIQRNRLGENERMKGVQILGLVTLVYSTAVVCCVHVFKTLDIRVWRVFAVMSLPGDLTIMGICLAKITILSFSGLPADCHGLTRDNYDGNDLTRQPAEGFTTIRFGSWAHDISGELDDLCTFPRTVYGLSVAAIKQQQQQPPPPPPQQPFEISIATSRVHPQHRTFPPQQGLCSAIGMGSTSRTQSVGSETSSSTWTGATALGSGADSIRSGISLPDSASATSSGGFLPQPPVPGCSSAGGGAPQRRWSSSTSSSYDAAAFVVANGFRPGGGLPSYSSRPGSLYHETMKYEAGLEFPNRGPSP</sequence>
<evidence type="ECO:0000313" key="4">
    <source>
        <dbReference type="Proteomes" id="UP000284375"/>
    </source>
</evidence>
<gene>
    <name evidence="3" type="ORF">VSDG_01215</name>
</gene>
<feature type="transmembrane region" description="Helical" evidence="2">
    <location>
        <begin position="100"/>
        <end position="118"/>
    </location>
</feature>
<reference evidence="3 4" key="1">
    <citation type="submission" date="2015-09" db="EMBL/GenBank/DDBJ databases">
        <title>Host preference determinants of Valsa canker pathogens revealed by comparative genomics.</title>
        <authorList>
            <person name="Yin Z."/>
            <person name="Huang L."/>
        </authorList>
    </citation>
    <scope>NUCLEOTIDE SEQUENCE [LARGE SCALE GENOMIC DNA]</scope>
    <source>
        <strain evidence="3 4">YSFL</strain>
    </source>
</reference>
<evidence type="ECO:0000256" key="1">
    <source>
        <dbReference type="SAM" id="MobiDB-lite"/>
    </source>
</evidence>
<feature type="transmembrane region" description="Helical" evidence="2">
    <location>
        <begin position="15"/>
        <end position="38"/>
    </location>
</feature>
<organism evidence="3 4">
    <name type="scientific">Cytospora chrysosperma</name>
    <name type="common">Cytospora canker fungus</name>
    <name type="synonym">Sphaeria chrysosperma</name>
    <dbReference type="NCBI Taxonomy" id="252740"/>
    <lineage>
        <taxon>Eukaryota</taxon>
        <taxon>Fungi</taxon>
        <taxon>Dikarya</taxon>
        <taxon>Ascomycota</taxon>
        <taxon>Pezizomycotina</taxon>
        <taxon>Sordariomycetes</taxon>
        <taxon>Sordariomycetidae</taxon>
        <taxon>Diaporthales</taxon>
        <taxon>Cytosporaceae</taxon>
        <taxon>Cytospora</taxon>
    </lineage>
</organism>
<comment type="caution">
    <text evidence="3">The sequence shown here is derived from an EMBL/GenBank/DDBJ whole genome shotgun (WGS) entry which is preliminary data.</text>
</comment>
<evidence type="ECO:0000256" key="2">
    <source>
        <dbReference type="SAM" id="Phobius"/>
    </source>
</evidence>
<protein>
    <submittedName>
        <fullName evidence="3">Uncharacterized protein</fullName>
    </submittedName>
</protein>